<keyword evidence="11" id="KW-1185">Reference proteome</keyword>
<dbReference type="InterPro" id="IPR002586">
    <property type="entry name" value="CobQ/CobB/MinD/ParA_Nub-bd_dom"/>
</dbReference>
<proteinExistence type="inferred from homology"/>
<evidence type="ECO:0000256" key="4">
    <source>
        <dbReference type="ARBA" id="ARBA00022573"/>
    </source>
</evidence>
<dbReference type="PANTHER" id="PTHR21343">
    <property type="entry name" value="DETHIOBIOTIN SYNTHETASE"/>
    <property type="match status" value="1"/>
</dbReference>
<dbReference type="InterPro" id="IPR029062">
    <property type="entry name" value="Class_I_gatase-like"/>
</dbReference>
<dbReference type="InterPro" id="IPR027417">
    <property type="entry name" value="P-loop_NTPase"/>
</dbReference>
<feature type="domain" description="CobQ/CobB/MinD/ParA nucleotide binding" evidence="8">
    <location>
        <begin position="7"/>
        <end position="231"/>
    </location>
</feature>
<dbReference type="NCBIfam" id="NF001989">
    <property type="entry name" value="PRK00784.1"/>
    <property type="match status" value="1"/>
</dbReference>
<accession>A0ABW7H352</accession>
<feature type="domain" description="CobB/CobQ-like glutamine amidotransferase" evidence="9">
    <location>
        <begin position="257"/>
        <end position="444"/>
    </location>
</feature>
<evidence type="ECO:0000256" key="2">
    <source>
        <dbReference type="ARBA" id="ARBA00006205"/>
    </source>
</evidence>
<dbReference type="Pfam" id="PF07685">
    <property type="entry name" value="GATase_3"/>
    <property type="match status" value="1"/>
</dbReference>
<comment type="similarity">
    <text evidence="2 7">Belongs to the CobB/CobQ family. CobQ subfamily.</text>
</comment>
<dbReference type="Pfam" id="PF01656">
    <property type="entry name" value="CbiA"/>
    <property type="match status" value="1"/>
</dbReference>
<dbReference type="SUPFAM" id="SSF52317">
    <property type="entry name" value="Class I glutamine amidotransferase-like"/>
    <property type="match status" value="1"/>
</dbReference>
<evidence type="ECO:0000259" key="8">
    <source>
        <dbReference type="Pfam" id="PF01656"/>
    </source>
</evidence>
<dbReference type="PANTHER" id="PTHR21343:SF1">
    <property type="entry name" value="COBYRIC ACID SYNTHASE"/>
    <property type="match status" value="1"/>
</dbReference>
<dbReference type="HAMAP" id="MF_00028">
    <property type="entry name" value="CobQ"/>
    <property type="match status" value="1"/>
</dbReference>
<evidence type="ECO:0000256" key="7">
    <source>
        <dbReference type="HAMAP-Rule" id="MF_00028"/>
    </source>
</evidence>
<keyword evidence="5 7" id="KW-0315">Glutamine amidotransferase</keyword>
<evidence type="ECO:0000313" key="10">
    <source>
        <dbReference type="EMBL" id="MFG6468512.1"/>
    </source>
</evidence>
<feature type="active site" evidence="7">
    <location>
        <position position="438"/>
    </location>
</feature>
<dbReference type="CDD" id="cd01750">
    <property type="entry name" value="GATase1_CobQ"/>
    <property type="match status" value="1"/>
</dbReference>
<evidence type="ECO:0000313" key="11">
    <source>
        <dbReference type="Proteomes" id="UP001606303"/>
    </source>
</evidence>
<gene>
    <name evidence="7" type="primary">cobQ</name>
    <name evidence="10" type="ORF">ACG01O_17950</name>
</gene>
<comment type="pathway">
    <text evidence="1 7">Cofactor biosynthesis; adenosylcobalamin biosynthesis.</text>
</comment>
<comment type="caution">
    <text evidence="10">The sequence shown here is derived from an EMBL/GenBank/DDBJ whole genome shotgun (WGS) entry which is preliminary data.</text>
</comment>
<dbReference type="Gene3D" id="3.40.50.880">
    <property type="match status" value="1"/>
</dbReference>
<sequence>MTRGKAVMVLGTTSGAGKSWLATALCRWYARQGLKVAPFKAQNMSNNARVVPGLHGTMGEIGSAQYFQALAARRVPEVRMNPVLLKPEADTQSQVVVLGDVNAELSRMPWRERSAQLRPHARAALQALMAENDVVVIEGAGSPAEINLAASDYVNLGTARDAQAACLLVTDIDRGGAFAHLYGTHQLMPEDVRAQVRGFVLNRFRGDAGLLAPGPEQLQQLTGVPTIATLPMWRGHGLPEEDGVFDDAATGSHSGLRVAVVAYPRLSNLDEFQPLRQLPGVHLSWAREPRDLAGADWVILPGSKATAADLAWLRAQKLDLAINSHRGRILGICGGLQMLGEALIDPHGLDGNAPGLGLLPLVTVFEPQKLLRSAVFQFAGDLSGDWQALAGVQAAGYEIRHGRTQPHAGLPAPHVALRNSAGEAVGWQAGRVLGVYAHGLFEQPAVLKALFGQAGRPLEAVFEGLADFIDLHFQPGKIAALID</sequence>
<dbReference type="Gene3D" id="3.40.50.300">
    <property type="entry name" value="P-loop containing nucleotide triphosphate hydrolases"/>
    <property type="match status" value="1"/>
</dbReference>
<evidence type="ECO:0000256" key="3">
    <source>
        <dbReference type="ARBA" id="ARBA00019833"/>
    </source>
</evidence>
<evidence type="ECO:0000259" key="9">
    <source>
        <dbReference type="Pfam" id="PF07685"/>
    </source>
</evidence>
<feature type="active site" description="Nucleophile" evidence="7">
    <location>
        <position position="333"/>
    </location>
</feature>
<dbReference type="EMBL" id="JBIGIB010000005">
    <property type="protein sequence ID" value="MFG6468512.1"/>
    <property type="molecule type" value="Genomic_DNA"/>
</dbReference>
<evidence type="ECO:0000256" key="1">
    <source>
        <dbReference type="ARBA" id="ARBA00004953"/>
    </source>
</evidence>
<dbReference type="NCBIfam" id="TIGR00313">
    <property type="entry name" value="cobQ"/>
    <property type="match status" value="1"/>
</dbReference>
<comment type="function">
    <text evidence="6 7">Catalyzes amidations at positions B, D, E, and G on adenosylcobyrinic A,C-diamide. NH(2) groups are provided by glutamine, and one molecule of ATP is hydrogenolyzed for each amidation.</text>
</comment>
<dbReference type="InterPro" id="IPR033949">
    <property type="entry name" value="CobQ_GATase1"/>
</dbReference>
<dbReference type="SUPFAM" id="SSF52540">
    <property type="entry name" value="P-loop containing nucleoside triphosphate hydrolases"/>
    <property type="match status" value="1"/>
</dbReference>
<keyword evidence="4 7" id="KW-0169">Cobalamin biosynthesis</keyword>
<organism evidence="10 11">
    <name type="scientific">Pelomonas baiyunensis</name>
    <dbReference type="NCBI Taxonomy" id="3299026"/>
    <lineage>
        <taxon>Bacteria</taxon>
        <taxon>Pseudomonadati</taxon>
        <taxon>Pseudomonadota</taxon>
        <taxon>Betaproteobacteria</taxon>
        <taxon>Burkholderiales</taxon>
        <taxon>Sphaerotilaceae</taxon>
        <taxon>Roseateles</taxon>
    </lineage>
</organism>
<reference evidence="10 11" key="1">
    <citation type="submission" date="2024-08" db="EMBL/GenBank/DDBJ databases">
        <authorList>
            <person name="Lu H."/>
        </authorList>
    </citation>
    <scope>NUCLEOTIDE SEQUENCE [LARGE SCALE GENOMIC DNA]</scope>
    <source>
        <strain evidence="10 11">BYS87W</strain>
    </source>
</reference>
<name>A0ABW7H352_9BURK</name>
<protein>
    <recommendedName>
        <fullName evidence="3 7">Cobyric acid synthase</fullName>
    </recommendedName>
</protein>
<dbReference type="RefSeq" id="WP_394386728.1">
    <property type="nucleotide sequence ID" value="NZ_JBIGIB010000005.1"/>
</dbReference>
<dbReference type="InterPro" id="IPR004459">
    <property type="entry name" value="CobQ_synth"/>
</dbReference>
<dbReference type="Proteomes" id="UP001606303">
    <property type="component" value="Unassembled WGS sequence"/>
</dbReference>
<dbReference type="PROSITE" id="PS51274">
    <property type="entry name" value="GATASE_COBBQ"/>
    <property type="match status" value="1"/>
</dbReference>
<evidence type="ECO:0000256" key="5">
    <source>
        <dbReference type="ARBA" id="ARBA00022962"/>
    </source>
</evidence>
<evidence type="ECO:0000256" key="6">
    <source>
        <dbReference type="ARBA" id="ARBA00025166"/>
    </source>
</evidence>
<dbReference type="InterPro" id="IPR011698">
    <property type="entry name" value="GATase_3"/>
</dbReference>